<keyword evidence="2 5" id="KW-0808">Transferase</keyword>
<name>A0ABY9HBD6_9MOLU</name>
<dbReference type="RefSeq" id="WP_305937992.1">
    <property type="nucleotide sequence ID" value="NZ_CP132191.1"/>
</dbReference>
<accession>A0ABY9HBD6</accession>
<evidence type="ECO:0000256" key="2">
    <source>
        <dbReference type="ARBA" id="ARBA00022679"/>
    </source>
</evidence>
<dbReference type="Proteomes" id="UP001237011">
    <property type="component" value="Chromosome"/>
</dbReference>
<dbReference type="GO" id="GO:0032259">
    <property type="term" value="P:methylation"/>
    <property type="evidence" value="ECO:0007669"/>
    <property type="project" value="UniProtKB-KW"/>
</dbReference>
<keyword evidence="1 5" id="KW-0489">Methyltransferase</keyword>
<proteinExistence type="inferred from homology"/>
<evidence type="ECO:0000256" key="1">
    <source>
        <dbReference type="ARBA" id="ARBA00022603"/>
    </source>
</evidence>
<gene>
    <name evidence="5" type="ORF">Q8852_00065</name>
</gene>
<dbReference type="InterPro" id="IPR002941">
    <property type="entry name" value="DNA_methylase_N4/N6"/>
</dbReference>
<dbReference type="EMBL" id="CP132191">
    <property type="protein sequence ID" value="WLP85561.1"/>
    <property type="molecule type" value="Genomic_DNA"/>
</dbReference>
<dbReference type="GO" id="GO:0008168">
    <property type="term" value="F:methyltransferase activity"/>
    <property type="evidence" value="ECO:0007669"/>
    <property type="project" value="UniProtKB-KW"/>
</dbReference>
<dbReference type="PANTHER" id="PTHR13370:SF3">
    <property type="entry name" value="TRNA (GUANINE(10)-N2)-METHYLTRANSFERASE HOMOLOG"/>
    <property type="match status" value="1"/>
</dbReference>
<protein>
    <recommendedName>
        <fullName evidence="3">Methyltransferase</fullName>
        <ecNumber evidence="3">2.1.1.-</ecNumber>
    </recommendedName>
</protein>
<reference evidence="5" key="1">
    <citation type="submission" date="2023-08" db="EMBL/GenBank/DDBJ databases">
        <title>Complete genome sequence of Mycoplasma seminis 2200.</title>
        <authorList>
            <person name="Spergser J."/>
        </authorList>
    </citation>
    <scope>NUCLEOTIDE SEQUENCE [LARGE SCALE GENOMIC DNA]</scope>
    <source>
        <strain evidence="5">2200</strain>
    </source>
</reference>
<evidence type="ECO:0000259" key="4">
    <source>
        <dbReference type="Pfam" id="PF01555"/>
    </source>
</evidence>
<evidence type="ECO:0000313" key="5">
    <source>
        <dbReference type="EMBL" id="WLP85561.1"/>
    </source>
</evidence>
<dbReference type="Gene3D" id="3.40.50.150">
    <property type="entry name" value="Vaccinia Virus protein VP39"/>
    <property type="match status" value="2"/>
</dbReference>
<organism evidence="5 6">
    <name type="scientific">Mycoplasma seminis</name>
    <dbReference type="NCBI Taxonomy" id="512749"/>
    <lineage>
        <taxon>Bacteria</taxon>
        <taxon>Bacillati</taxon>
        <taxon>Mycoplasmatota</taxon>
        <taxon>Mollicutes</taxon>
        <taxon>Mycoplasmataceae</taxon>
        <taxon>Mycoplasma</taxon>
    </lineage>
</organism>
<dbReference type="PANTHER" id="PTHR13370">
    <property type="entry name" value="RNA METHYLASE-RELATED"/>
    <property type="match status" value="1"/>
</dbReference>
<evidence type="ECO:0000313" key="6">
    <source>
        <dbReference type="Proteomes" id="UP001237011"/>
    </source>
</evidence>
<comment type="similarity">
    <text evidence="3">Belongs to the N(4)/N(6)-methyltransferase family.</text>
</comment>
<feature type="domain" description="DNA methylase N-4/N-6" evidence="4">
    <location>
        <begin position="24"/>
        <end position="316"/>
    </location>
</feature>
<dbReference type="EC" id="2.1.1.-" evidence="3"/>
<dbReference type="SUPFAM" id="SSF53335">
    <property type="entry name" value="S-adenosyl-L-methionine-dependent methyltransferases"/>
    <property type="match status" value="1"/>
</dbReference>
<sequence length="324" mass="38474">MQKENRLENCDYLELLKTLPDKSIDFICIDPPYGKINGMQLSGQKNKITWDNQIDWNVMFTEFNRIIKDGGTIACFGQNPTYAEMIMSNFKDYKYELIWEKNNAAQGFHHTKMPLIFTENIAIFIHNESKNNKRTFNKLSQTLEVDKDLFFCRWYSQQMIQWINKPRRKIHNDLGHRKLEFWFYYTGEHFGLLSEELYEQLINIYHIDKWEKFISYNKLKEIWNKEKAFNKNKKLNSSTYGGTFNNVISVPKENEYLHPTQKPIELMEKLILMYSNEGDIVLDCFMGSGSTGVAAVKNNRYFIGSELEKDYFLIAKDRINKNTK</sequence>
<dbReference type="InterPro" id="IPR029063">
    <property type="entry name" value="SAM-dependent_MTases_sf"/>
</dbReference>
<dbReference type="PRINTS" id="PR00508">
    <property type="entry name" value="S21N4MTFRASE"/>
</dbReference>
<dbReference type="InterPro" id="IPR001091">
    <property type="entry name" value="RM_Methyltransferase"/>
</dbReference>
<dbReference type="Pfam" id="PF01555">
    <property type="entry name" value="N6_N4_Mtase"/>
    <property type="match status" value="1"/>
</dbReference>
<evidence type="ECO:0000256" key="3">
    <source>
        <dbReference type="RuleBase" id="RU362026"/>
    </source>
</evidence>
<keyword evidence="6" id="KW-1185">Reference proteome</keyword>